<name>A0A7C4NPS3_STAMA</name>
<dbReference type="InterPro" id="IPR018303">
    <property type="entry name" value="ATPase_P-typ_P_site"/>
</dbReference>
<dbReference type="AlphaFoldDB" id="A0A7C4NPS3"/>
<protein>
    <submittedName>
        <fullName evidence="13">Cation-transporting P-type ATPase</fullName>
    </submittedName>
</protein>
<reference evidence="13" key="1">
    <citation type="journal article" date="2020" name="mSystems">
        <title>Genome- and Community-Level Interaction Insights into Carbon Utilization and Element Cycling Functions of Hydrothermarchaeota in Hydrothermal Sediment.</title>
        <authorList>
            <person name="Zhou Z."/>
            <person name="Liu Y."/>
            <person name="Xu W."/>
            <person name="Pan J."/>
            <person name="Luo Z.H."/>
            <person name="Li M."/>
        </authorList>
    </citation>
    <scope>NUCLEOTIDE SEQUENCE [LARGE SCALE GENOMIC DNA]</scope>
    <source>
        <strain evidence="13">SpSt-648</strain>
    </source>
</reference>
<evidence type="ECO:0000259" key="12">
    <source>
        <dbReference type="SMART" id="SM00831"/>
    </source>
</evidence>
<dbReference type="Gene3D" id="3.40.50.1000">
    <property type="entry name" value="HAD superfamily/HAD-like"/>
    <property type="match status" value="1"/>
</dbReference>
<keyword evidence="3 11" id="KW-0812">Transmembrane</keyword>
<evidence type="ECO:0000256" key="7">
    <source>
        <dbReference type="ARBA" id="ARBA00022842"/>
    </source>
</evidence>
<keyword evidence="9 11" id="KW-1133">Transmembrane helix</keyword>
<feature type="transmembrane region" description="Helical" evidence="11">
    <location>
        <begin position="850"/>
        <end position="866"/>
    </location>
</feature>
<dbReference type="SUPFAM" id="SSF56784">
    <property type="entry name" value="HAD-like"/>
    <property type="match status" value="1"/>
</dbReference>
<gene>
    <name evidence="13" type="ORF">ENU20_02500</name>
</gene>
<feature type="transmembrane region" description="Helical" evidence="11">
    <location>
        <begin position="784"/>
        <end position="803"/>
    </location>
</feature>
<dbReference type="GO" id="GO:0005886">
    <property type="term" value="C:plasma membrane"/>
    <property type="evidence" value="ECO:0007669"/>
    <property type="project" value="UniProtKB-SubCell"/>
</dbReference>
<feature type="transmembrane region" description="Helical" evidence="11">
    <location>
        <begin position="45"/>
        <end position="68"/>
    </location>
</feature>
<keyword evidence="8" id="KW-1278">Translocase</keyword>
<comment type="subcellular location">
    <subcellularLocation>
        <location evidence="1">Cell membrane</location>
        <topology evidence="1">Multi-pass membrane protein</topology>
    </subcellularLocation>
</comment>
<keyword evidence="2" id="KW-1003">Cell membrane</keyword>
<feature type="transmembrane region" description="Helical" evidence="11">
    <location>
        <begin position="756"/>
        <end position="778"/>
    </location>
</feature>
<dbReference type="Gene3D" id="1.20.1110.10">
    <property type="entry name" value="Calcium-transporting ATPase, transmembrane domain"/>
    <property type="match status" value="1"/>
</dbReference>
<dbReference type="PRINTS" id="PR00119">
    <property type="entry name" value="CATATPASE"/>
</dbReference>
<dbReference type="InterPro" id="IPR050510">
    <property type="entry name" value="Cation_transp_ATPase_P-type"/>
</dbReference>
<dbReference type="GO" id="GO:1990573">
    <property type="term" value="P:potassium ion import across plasma membrane"/>
    <property type="evidence" value="ECO:0007669"/>
    <property type="project" value="TreeGrafter"/>
</dbReference>
<dbReference type="GO" id="GO:0006883">
    <property type="term" value="P:intracellular sodium ion homeostasis"/>
    <property type="evidence" value="ECO:0007669"/>
    <property type="project" value="TreeGrafter"/>
</dbReference>
<dbReference type="InterPro" id="IPR023298">
    <property type="entry name" value="ATPase_P-typ_TM_dom_sf"/>
</dbReference>
<dbReference type="Gene3D" id="3.40.1110.10">
    <property type="entry name" value="Calcium-transporting ATPase, cytoplasmic domain N"/>
    <property type="match status" value="1"/>
</dbReference>
<dbReference type="NCBIfam" id="TIGR01494">
    <property type="entry name" value="ATPase_P-type"/>
    <property type="match status" value="3"/>
</dbReference>
<dbReference type="InterPro" id="IPR004014">
    <property type="entry name" value="ATPase_P-typ_cation-transptr_N"/>
</dbReference>
<dbReference type="Pfam" id="PF13246">
    <property type="entry name" value="Cation_ATPase"/>
    <property type="match status" value="1"/>
</dbReference>
<keyword evidence="6" id="KW-0067">ATP-binding</keyword>
<feature type="transmembrane region" description="Helical" evidence="11">
    <location>
        <begin position="262"/>
        <end position="294"/>
    </location>
</feature>
<dbReference type="SFLD" id="SFLDS00003">
    <property type="entry name" value="Haloacid_Dehalogenase"/>
    <property type="match status" value="1"/>
</dbReference>
<dbReference type="Pfam" id="PF00690">
    <property type="entry name" value="Cation_ATPase_N"/>
    <property type="match status" value="1"/>
</dbReference>
<dbReference type="SMART" id="SM00831">
    <property type="entry name" value="Cation_ATPase_N"/>
    <property type="match status" value="1"/>
</dbReference>
<dbReference type="SUPFAM" id="SSF81665">
    <property type="entry name" value="Calcium ATPase, transmembrane domain M"/>
    <property type="match status" value="1"/>
</dbReference>
<evidence type="ECO:0000256" key="1">
    <source>
        <dbReference type="ARBA" id="ARBA00004651"/>
    </source>
</evidence>
<dbReference type="InterPro" id="IPR008250">
    <property type="entry name" value="ATPase_P-typ_transduc_dom_A_sf"/>
</dbReference>
<feature type="transmembrane region" description="Helical" evidence="11">
    <location>
        <begin position="239"/>
        <end position="256"/>
    </location>
</feature>
<organism evidence="13">
    <name type="scientific">Staphylothermus marinus</name>
    <dbReference type="NCBI Taxonomy" id="2280"/>
    <lineage>
        <taxon>Archaea</taxon>
        <taxon>Thermoproteota</taxon>
        <taxon>Thermoprotei</taxon>
        <taxon>Desulfurococcales</taxon>
        <taxon>Desulfurococcaceae</taxon>
        <taxon>Staphylothermus</taxon>
    </lineage>
</organism>
<evidence type="ECO:0000256" key="2">
    <source>
        <dbReference type="ARBA" id="ARBA00022475"/>
    </source>
</evidence>
<dbReference type="EMBL" id="DTBP01000016">
    <property type="protein sequence ID" value="HGQ73930.1"/>
    <property type="molecule type" value="Genomic_DNA"/>
</dbReference>
<dbReference type="PRINTS" id="PR00120">
    <property type="entry name" value="HATPASE"/>
</dbReference>
<evidence type="ECO:0000256" key="10">
    <source>
        <dbReference type="ARBA" id="ARBA00023136"/>
    </source>
</evidence>
<evidence type="ECO:0000256" key="9">
    <source>
        <dbReference type="ARBA" id="ARBA00022989"/>
    </source>
</evidence>
<dbReference type="InterPro" id="IPR059000">
    <property type="entry name" value="ATPase_P-type_domA"/>
</dbReference>
<dbReference type="SFLD" id="SFLDF00027">
    <property type="entry name" value="p-type_atpase"/>
    <property type="match status" value="1"/>
</dbReference>
<feature type="transmembrane region" description="Helical" evidence="11">
    <location>
        <begin position="74"/>
        <end position="90"/>
    </location>
</feature>
<evidence type="ECO:0000313" key="13">
    <source>
        <dbReference type="EMBL" id="HGQ73930.1"/>
    </source>
</evidence>
<dbReference type="FunFam" id="2.70.150.10:FF:000016">
    <property type="entry name" value="Calcium-transporting P-type ATPase putative"/>
    <property type="match status" value="1"/>
</dbReference>
<keyword evidence="7" id="KW-0460">Magnesium</keyword>
<dbReference type="SFLD" id="SFLDG00002">
    <property type="entry name" value="C1.7:_P-type_atpase_like"/>
    <property type="match status" value="1"/>
</dbReference>
<evidence type="ECO:0000256" key="8">
    <source>
        <dbReference type="ARBA" id="ARBA00022967"/>
    </source>
</evidence>
<dbReference type="GO" id="GO:0005524">
    <property type="term" value="F:ATP binding"/>
    <property type="evidence" value="ECO:0007669"/>
    <property type="project" value="UniProtKB-KW"/>
</dbReference>
<dbReference type="FunFam" id="1.20.1110.10:FF:000065">
    <property type="entry name" value="Sarcoplasmic/endoplasmic reticulum calcium ATPase 1"/>
    <property type="match status" value="1"/>
</dbReference>
<accession>A0A7C4NPS3</accession>
<feature type="transmembrane region" description="Helical" evidence="11">
    <location>
        <begin position="819"/>
        <end position="838"/>
    </location>
</feature>
<dbReference type="PANTHER" id="PTHR43294:SF21">
    <property type="entry name" value="CATION TRANSPORTING ATPASE"/>
    <property type="match status" value="1"/>
</dbReference>
<dbReference type="GO" id="GO:0005391">
    <property type="term" value="F:P-type sodium:potassium-exchanging transporter activity"/>
    <property type="evidence" value="ECO:0007669"/>
    <property type="project" value="TreeGrafter"/>
</dbReference>
<dbReference type="PANTHER" id="PTHR43294">
    <property type="entry name" value="SODIUM/POTASSIUM-TRANSPORTING ATPASE SUBUNIT ALPHA"/>
    <property type="match status" value="1"/>
</dbReference>
<keyword evidence="5" id="KW-0547">Nucleotide-binding</keyword>
<dbReference type="InterPro" id="IPR023299">
    <property type="entry name" value="ATPase_P-typ_cyto_dom_N"/>
</dbReference>
<dbReference type="Pfam" id="PF00122">
    <property type="entry name" value="E1-E2_ATPase"/>
    <property type="match status" value="1"/>
</dbReference>
<dbReference type="GO" id="GO:0036376">
    <property type="term" value="P:sodium ion export across plasma membrane"/>
    <property type="evidence" value="ECO:0007669"/>
    <property type="project" value="TreeGrafter"/>
</dbReference>
<dbReference type="Pfam" id="PF00689">
    <property type="entry name" value="Cation_ATPase_C"/>
    <property type="match status" value="1"/>
</dbReference>
<evidence type="ECO:0000256" key="4">
    <source>
        <dbReference type="ARBA" id="ARBA00022723"/>
    </source>
</evidence>
<keyword evidence="4" id="KW-0479">Metal-binding</keyword>
<dbReference type="InterPro" id="IPR044492">
    <property type="entry name" value="P_typ_ATPase_HD_dom"/>
</dbReference>
<evidence type="ECO:0000256" key="11">
    <source>
        <dbReference type="SAM" id="Phobius"/>
    </source>
</evidence>
<keyword evidence="10 11" id="KW-0472">Membrane</keyword>
<dbReference type="InterPro" id="IPR036412">
    <property type="entry name" value="HAD-like_sf"/>
</dbReference>
<evidence type="ECO:0000256" key="5">
    <source>
        <dbReference type="ARBA" id="ARBA00022741"/>
    </source>
</evidence>
<feature type="domain" description="Cation-transporting P-type ATPase N-terminal" evidence="12">
    <location>
        <begin position="1"/>
        <end position="70"/>
    </location>
</feature>
<dbReference type="SUPFAM" id="SSF81653">
    <property type="entry name" value="Calcium ATPase, transduction domain A"/>
    <property type="match status" value="1"/>
</dbReference>
<dbReference type="GO" id="GO:0016887">
    <property type="term" value="F:ATP hydrolysis activity"/>
    <property type="evidence" value="ECO:0007669"/>
    <property type="project" value="InterPro"/>
</dbReference>
<dbReference type="Gene3D" id="2.70.150.10">
    <property type="entry name" value="Calcium-transporting ATPase, cytoplasmic transduction domain A"/>
    <property type="match status" value="1"/>
</dbReference>
<dbReference type="InterPro" id="IPR023214">
    <property type="entry name" value="HAD_sf"/>
</dbReference>
<dbReference type="GO" id="GO:0046872">
    <property type="term" value="F:metal ion binding"/>
    <property type="evidence" value="ECO:0007669"/>
    <property type="project" value="UniProtKB-KW"/>
</dbReference>
<sequence>MSAEEIAKILETDLSRGLSDEEITRRIIVYGRNEIKAKTKGPLEIFLKQFASILIIILIVATIISAILGEFIDAALIISMVFLMALFSFIQEYRSEKTIQALKKLSTPKCRVVRGGREIEIYSTELVPGDIVLLREGDRVPADIRLIEAIDLEVDESPLTGESTPVLKDPSVKLDASVQISDRLNMVFMGTYVVKGYGKGIVVSTGTSTELGKIAKKVAEAKEEKTPLELELDEFGKRIGFLIIGITTIVFLMMVIRESGSLLYAFMVSIALAVAAIPEGLPIIATAILAIGAYRMAKKKALVKKLSAVETLGSVDVICTDKTGTITKGEMTVKQIRFLEGECTVSGSGYEPRGEIICRNSEYGELLSFLAAHTYIDAKLIEENGTWRILGSPTEGAALVLAYKGLGFKGVEEAINKFPIVKSYPFDRFRKRKSTVHKYGDKYLVIVTGAPDVLLELSSSVYVNKEFRELDSELKKIISGVIDELASQGYRTFGVAFKIMDYFDMDKSIEDIERDLVFYAVLGIIDPPREGVAEAVKLAKMAGVKTIVVTGDHRLTALAVAKMIGLDVDDGLVIEGRELDGMSDDDLEKIVDKVVVFARVTPEHKARIVRVLKKKGYRVAMTGDGVNDAPALKEAHIGVAMGIRGTDVAKEASQLVLLDDNYATIVEAIREGRVIYENLKKPINYLLTANMGEVATIFGSQVLGYPSPLDPIHLLWINIVTDSLPATALGMEPPEPGVMEKPPRSIGEKLITRRKIAYYVLMGGLIATLTLIAFAAFTHISLEYAKTVAFTAIVLSEFGRAVSCRSETRLFWKLPRNKWLLPALATSLTLHLIALYTPINKYFNTEPLDITVWLLILSVPITIVIVDEMRKKLGVRI</sequence>
<dbReference type="GO" id="GO:0030007">
    <property type="term" value="P:intracellular potassium ion homeostasis"/>
    <property type="evidence" value="ECO:0007669"/>
    <property type="project" value="TreeGrafter"/>
</dbReference>
<comment type="caution">
    <text evidence="13">The sequence shown here is derived from an EMBL/GenBank/DDBJ whole genome shotgun (WGS) entry which is preliminary data.</text>
</comment>
<evidence type="ECO:0000256" key="6">
    <source>
        <dbReference type="ARBA" id="ARBA00022840"/>
    </source>
</evidence>
<dbReference type="SUPFAM" id="SSF81660">
    <property type="entry name" value="Metal cation-transporting ATPase, ATP-binding domain N"/>
    <property type="match status" value="1"/>
</dbReference>
<dbReference type="InterPro" id="IPR001757">
    <property type="entry name" value="P_typ_ATPase"/>
</dbReference>
<proteinExistence type="predicted"/>
<dbReference type="InterPro" id="IPR006068">
    <property type="entry name" value="ATPase_P-typ_cation-transptr_C"/>
</dbReference>
<dbReference type="PROSITE" id="PS00154">
    <property type="entry name" value="ATPASE_E1_E2"/>
    <property type="match status" value="1"/>
</dbReference>
<evidence type="ECO:0000256" key="3">
    <source>
        <dbReference type="ARBA" id="ARBA00022692"/>
    </source>
</evidence>
<dbReference type="GO" id="GO:1902600">
    <property type="term" value="P:proton transmembrane transport"/>
    <property type="evidence" value="ECO:0007669"/>
    <property type="project" value="TreeGrafter"/>
</dbReference>